<name>A0A6G1GXL6_9PEZI</name>
<dbReference type="Proteomes" id="UP000800041">
    <property type="component" value="Unassembled WGS sequence"/>
</dbReference>
<accession>A0A6G1GXL6</accession>
<gene>
    <name evidence="1" type="ORF">K402DRAFT_106411</name>
</gene>
<dbReference type="EMBL" id="ML977161">
    <property type="protein sequence ID" value="KAF1985701.1"/>
    <property type="molecule type" value="Genomic_DNA"/>
</dbReference>
<keyword evidence="2" id="KW-1185">Reference proteome</keyword>
<organism evidence="1 2">
    <name type="scientific">Aulographum hederae CBS 113979</name>
    <dbReference type="NCBI Taxonomy" id="1176131"/>
    <lineage>
        <taxon>Eukaryota</taxon>
        <taxon>Fungi</taxon>
        <taxon>Dikarya</taxon>
        <taxon>Ascomycota</taxon>
        <taxon>Pezizomycotina</taxon>
        <taxon>Dothideomycetes</taxon>
        <taxon>Pleosporomycetidae</taxon>
        <taxon>Aulographales</taxon>
        <taxon>Aulographaceae</taxon>
    </lineage>
</organism>
<sequence length="166" mass="17939">MGDGEWGDDERGMLTYRTRDGEFGAVVVSLMAELERKQGAIRVPEMKVAVSVGSVYGCCVCGWRCRVEERRRPGARCQDQQVATANQTSGVLLSFPSHLHIHGRHASGPSVLPPFKPSSVTLSRSHPRLSSPCITCCDSRVAACAQPPGIDTDDISVNQRCLGRSA</sequence>
<protein>
    <submittedName>
        <fullName evidence="1">Uncharacterized protein</fullName>
    </submittedName>
</protein>
<evidence type="ECO:0000313" key="2">
    <source>
        <dbReference type="Proteomes" id="UP000800041"/>
    </source>
</evidence>
<evidence type="ECO:0000313" key="1">
    <source>
        <dbReference type="EMBL" id="KAF1985701.1"/>
    </source>
</evidence>
<dbReference type="AlphaFoldDB" id="A0A6G1GXL6"/>
<reference evidence="1" key="1">
    <citation type="journal article" date="2020" name="Stud. Mycol.">
        <title>101 Dothideomycetes genomes: a test case for predicting lifestyles and emergence of pathogens.</title>
        <authorList>
            <person name="Haridas S."/>
            <person name="Albert R."/>
            <person name="Binder M."/>
            <person name="Bloem J."/>
            <person name="Labutti K."/>
            <person name="Salamov A."/>
            <person name="Andreopoulos B."/>
            <person name="Baker S."/>
            <person name="Barry K."/>
            <person name="Bills G."/>
            <person name="Bluhm B."/>
            <person name="Cannon C."/>
            <person name="Castanera R."/>
            <person name="Culley D."/>
            <person name="Daum C."/>
            <person name="Ezra D."/>
            <person name="Gonzalez J."/>
            <person name="Henrissat B."/>
            <person name="Kuo A."/>
            <person name="Liang C."/>
            <person name="Lipzen A."/>
            <person name="Lutzoni F."/>
            <person name="Magnuson J."/>
            <person name="Mondo S."/>
            <person name="Nolan M."/>
            <person name="Ohm R."/>
            <person name="Pangilinan J."/>
            <person name="Park H.-J."/>
            <person name="Ramirez L."/>
            <person name="Alfaro M."/>
            <person name="Sun H."/>
            <person name="Tritt A."/>
            <person name="Yoshinaga Y."/>
            <person name="Zwiers L.-H."/>
            <person name="Turgeon B."/>
            <person name="Goodwin S."/>
            <person name="Spatafora J."/>
            <person name="Crous P."/>
            <person name="Grigoriev I."/>
        </authorList>
    </citation>
    <scope>NUCLEOTIDE SEQUENCE</scope>
    <source>
        <strain evidence="1">CBS 113979</strain>
    </source>
</reference>
<proteinExistence type="predicted"/>